<evidence type="ECO:0000313" key="2">
    <source>
        <dbReference type="Proteomes" id="UP001281761"/>
    </source>
</evidence>
<comment type="caution">
    <text evidence="1">The sequence shown here is derived from an EMBL/GenBank/DDBJ whole genome shotgun (WGS) entry which is preliminary data.</text>
</comment>
<name>A0ABQ9WTS5_9EUKA</name>
<dbReference type="Proteomes" id="UP001281761">
    <property type="component" value="Unassembled WGS sequence"/>
</dbReference>
<proteinExistence type="predicted"/>
<evidence type="ECO:0000313" key="1">
    <source>
        <dbReference type="EMBL" id="KAK2942899.1"/>
    </source>
</evidence>
<organism evidence="1 2">
    <name type="scientific">Blattamonas nauphoetae</name>
    <dbReference type="NCBI Taxonomy" id="2049346"/>
    <lineage>
        <taxon>Eukaryota</taxon>
        <taxon>Metamonada</taxon>
        <taxon>Preaxostyla</taxon>
        <taxon>Oxymonadida</taxon>
        <taxon>Blattamonas</taxon>
    </lineage>
</organism>
<gene>
    <name evidence="1" type="ORF">BLNAU_22195</name>
</gene>
<sequence>MEKNPVPVPRCTTAVLEATGSYCRFDFQAAGGGDQRSKNAKPLLLRTKQSFGDLSFLPQLISDQGRMQ</sequence>
<reference evidence="1 2" key="1">
    <citation type="journal article" date="2022" name="bioRxiv">
        <title>Genomics of Preaxostyla Flagellates Illuminates Evolutionary Transitions and the Path Towards Mitochondrial Loss.</title>
        <authorList>
            <person name="Novak L.V.F."/>
            <person name="Treitli S.C."/>
            <person name="Pyrih J."/>
            <person name="Halakuc P."/>
            <person name="Pipaliya S.V."/>
            <person name="Vacek V."/>
            <person name="Brzon O."/>
            <person name="Soukal P."/>
            <person name="Eme L."/>
            <person name="Dacks J.B."/>
            <person name="Karnkowska A."/>
            <person name="Elias M."/>
            <person name="Hampl V."/>
        </authorList>
    </citation>
    <scope>NUCLEOTIDE SEQUENCE [LARGE SCALE GENOMIC DNA]</scope>
    <source>
        <strain evidence="1">NAU3</strain>
        <tissue evidence="1">Gut</tissue>
    </source>
</reference>
<accession>A0ABQ9WTS5</accession>
<keyword evidence="2" id="KW-1185">Reference proteome</keyword>
<protein>
    <submittedName>
        <fullName evidence="1">Uncharacterized protein</fullName>
    </submittedName>
</protein>
<dbReference type="EMBL" id="JARBJD010000376">
    <property type="protein sequence ID" value="KAK2942899.1"/>
    <property type="molecule type" value="Genomic_DNA"/>
</dbReference>